<comment type="caution">
    <text evidence="2">The sequence shown here is derived from an EMBL/GenBank/DDBJ whole genome shotgun (WGS) entry which is preliminary data.</text>
</comment>
<keyword evidence="1" id="KW-0812">Transmembrane</keyword>
<feature type="transmembrane region" description="Helical" evidence="1">
    <location>
        <begin position="30"/>
        <end position="53"/>
    </location>
</feature>
<dbReference type="Proteomes" id="UP000033649">
    <property type="component" value="Unassembled WGS sequence"/>
</dbReference>
<feature type="transmembrane region" description="Helical" evidence="1">
    <location>
        <begin position="104"/>
        <end position="137"/>
    </location>
</feature>
<dbReference type="RefSeq" id="WP_046103260.1">
    <property type="nucleotide sequence ID" value="NZ_JZEY01000054.1"/>
</dbReference>
<keyword evidence="3" id="KW-1185">Reference proteome</keyword>
<dbReference type="PATRIC" id="fig|429727.3.peg.63"/>
<evidence type="ECO:0008006" key="4">
    <source>
        <dbReference type="Google" id="ProtNLM"/>
    </source>
</evidence>
<evidence type="ECO:0000313" key="3">
    <source>
        <dbReference type="Proteomes" id="UP000033649"/>
    </source>
</evidence>
<dbReference type="AlphaFoldDB" id="A0A0F5FK47"/>
<name>A0A0F5FK47_9HYPH</name>
<reference evidence="2 3" key="1">
    <citation type="submission" date="2015-03" db="EMBL/GenBank/DDBJ databases">
        <authorList>
            <person name="Hassan Y."/>
            <person name="Lepp D."/>
            <person name="Li X.-Z."/>
            <person name="Zhou T."/>
        </authorList>
    </citation>
    <scope>NUCLEOTIDE SEQUENCE [LARGE SCALE GENOMIC DNA]</scope>
    <source>
        <strain evidence="2 3">IPL18</strain>
    </source>
</reference>
<accession>A0A0F5FK47</accession>
<protein>
    <recommendedName>
        <fullName evidence="4">Yip1 domain-containing protein</fullName>
    </recommendedName>
</protein>
<feature type="transmembrane region" description="Helical" evidence="1">
    <location>
        <begin position="65"/>
        <end position="84"/>
    </location>
</feature>
<proteinExistence type="predicted"/>
<dbReference type="STRING" id="429727.VE26_00245"/>
<evidence type="ECO:0000313" key="2">
    <source>
        <dbReference type="EMBL" id="KKB08572.1"/>
    </source>
</evidence>
<dbReference type="EMBL" id="JZEY01000054">
    <property type="protein sequence ID" value="KKB08572.1"/>
    <property type="molecule type" value="Genomic_DNA"/>
</dbReference>
<keyword evidence="1" id="KW-1133">Transmembrane helix</keyword>
<evidence type="ECO:0000256" key="1">
    <source>
        <dbReference type="SAM" id="Phobius"/>
    </source>
</evidence>
<organism evidence="2 3">
    <name type="scientific">Devosia chinhatensis</name>
    <dbReference type="NCBI Taxonomy" id="429727"/>
    <lineage>
        <taxon>Bacteria</taxon>
        <taxon>Pseudomonadati</taxon>
        <taxon>Pseudomonadota</taxon>
        <taxon>Alphaproteobacteria</taxon>
        <taxon>Hyphomicrobiales</taxon>
        <taxon>Devosiaceae</taxon>
        <taxon>Devosia</taxon>
    </lineage>
</organism>
<feature type="transmembrane region" description="Helical" evidence="1">
    <location>
        <begin position="149"/>
        <end position="173"/>
    </location>
</feature>
<sequence>MKIGGLLLAALAGWQMILRGDPNWSSHFRLSAAGLASAVVLFYVFAVLAVVLASLQVGVPSLEGFFDIMLIQSLWLGALLIGLYGTRFAVRDKSPVFPVLVPGIHALTAYLVLGSLVSLILGMLLPLLWLALVFMLYRLGRVAAGWTHGVSAAFAFLTVVLLVGLPMTLYMLATTFAPPA</sequence>
<dbReference type="OrthoDB" id="7949537at2"/>
<gene>
    <name evidence="2" type="ORF">VE26_00245</name>
</gene>
<keyword evidence="1" id="KW-0472">Membrane</keyword>